<dbReference type="PROSITE" id="PS51257">
    <property type="entry name" value="PROKAR_LIPOPROTEIN"/>
    <property type="match status" value="1"/>
</dbReference>
<protein>
    <submittedName>
        <fullName evidence="2">F5/8 type C domain-containing protein</fullName>
    </submittedName>
</protein>
<dbReference type="RefSeq" id="WP_025832799.1">
    <property type="nucleotide sequence ID" value="NZ_FQZN01000003.1"/>
</dbReference>
<dbReference type="PROSITE" id="PS50022">
    <property type="entry name" value="FA58C_3"/>
    <property type="match status" value="1"/>
</dbReference>
<keyword evidence="3" id="KW-1185">Reference proteome</keyword>
<dbReference type="InterPro" id="IPR000421">
    <property type="entry name" value="FA58C"/>
</dbReference>
<dbReference type="InterPro" id="IPR008979">
    <property type="entry name" value="Galactose-bd-like_sf"/>
</dbReference>
<feature type="domain" description="F5/8 type C" evidence="1">
    <location>
        <begin position="260"/>
        <end position="416"/>
    </location>
</feature>
<dbReference type="eggNOG" id="COG4932">
    <property type="taxonomic scope" value="Bacteria"/>
</dbReference>
<dbReference type="InterPro" id="IPR032527">
    <property type="entry name" value="DUF4959"/>
</dbReference>
<dbReference type="Gene3D" id="2.60.120.260">
    <property type="entry name" value="Galactose-binding domain-like"/>
    <property type="match status" value="1"/>
</dbReference>
<dbReference type="Proteomes" id="UP000184192">
    <property type="component" value="Unassembled WGS sequence"/>
</dbReference>
<dbReference type="AlphaFoldDB" id="A0A1M6BSI3"/>
<proteinExistence type="predicted"/>
<name>A0A1M6BSI3_9BACE</name>
<organism evidence="2 3">
    <name type="scientific">Bacteroides stercorirosoris</name>
    <dbReference type="NCBI Taxonomy" id="871324"/>
    <lineage>
        <taxon>Bacteria</taxon>
        <taxon>Pseudomonadati</taxon>
        <taxon>Bacteroidota</taxon>
        <taxon>Bacteroidia</taxon>
        <taxon>Bacteroidales</taxon>
        <taxon>Bacteroidaceae</taxon>
        <taxon>Bacteroides</taxon>
    </lineage>
</organism>
<evidence type="ECO:0000313" key="3">
    <source>
        <dbReference type="Proteomes" id="UP000184192"/>
    </source>
</evidence>
<sequence length="417" mass="45505">MKKDSLSSPLKKVLLSTVFFSFLSVISSSCGDDIEGKVSINDKAPDKVTNVTTAAGPGEVYLTWTNPENSSFMYTKIEYTNSKGEKSYTMVSKDRANESRVATATIKGFADTQPKSFSLFACSVRGNNKGAVEVSQAPDSPAFLEVVKTISLEPVLGGVLVNYENKFNNSVLIALKYYEVNNESKAGSIKFEAPGNSKGPKLVMLADSNNEFLSGECVILASAEDEYENASDAKELKVTPILAAKIDRSNWSFPEYKEDSSEGTIGYSSQEAIGESDKDGLKNGRVVSMIDGSLNTYWHASWKTPATNYPHWFILDMGKEITVASIELTRRQNDARGQKGQKIYTCSEAGATDVKNPDSWNWVDHGSFAFDPNINTPQSCGLPTTPKARYIKIYFGTEHKGTGSQAMLADLNVYGAE</sequence>
<evidence type="ECO:0000313" key="2">
    <source>
        <dbReference type="EMBL" id="SHI51647.1"/>
    </source>
</evidence>
<reference evidence="3" key="1">
    <citation type="submission" date="2016-11" db="EMBL/GenBank/DDBJ databases">
        <authorList>
            <person name="Varghese N."/>
            <person name="Submissions S."/>
        </authorList>
    </citation>
    <scope>NUCLEOTIDE SEQUENCE [LARGE SCALE GENOMIC DNA]</scope>
    <source>
        <strain evidence="3">DSM 26884</strain>
    </source>
</reference>
<gene>
    <name evidence="2" type="ORF">SAMN05444350_103132</name>
</gene>
<dbReference type="GeneID" id="92710950"/>
<dbReference type="SUPFAM" id="SSF49785">
    <property type="entry name" value="Galactose-binding domain-like"/>
    <property type="match status" value="1"/>
</dbReference>
<evidence type="ECO:0000259" key="1">
    <source>
        <dbReference type="PROSITE" id="PS50022"/>
    </source>
</evidence>
<dbReference type="Pfam" id="PF00754">
    <property type="entry name" value="F5_F8_type_C"/>
    <property type="match status" value="1"/>
</dbReference>
<dbReference type="EMBL" id="FQZN01000003">
    <property type="protein sequence ID" value="SHI51647.1"/>
    <property type="molecule type" value="Genomic_DNA"/>
</dbReference>
<accession>A0A1M6BSI3</accession>
<dbReference type="Pfam" id="PF16323">
    <property type="entry name" value="DUF4959"/>
    <property type="match status" value="1"/>
</dbReference>